<dbReference type="InterPro" id="IPR035906">
    <property type="entry name" value="MetI-like_sf"/>
</dbReference>
<dbReference type="PANTHER" id="PTHR32243">
    <property type="entry name" value="MALTOSE TRANSPORT SYSTEM PERMEASE-RELATED"/>
    <property type="match status" value="1"/>
</dbReference>
<dbReference type="Proteomes" id="UP000332515">
    <property type="component" value="Unassembled WGS sequence"/>
</dbReference>
<evidence type="ECO:0000256" key="8">
    <source>
        <dbReference type="ARBA" id="ARBA00022989"/>
    </source>
</evidence>
<evidence type="ECO:0000256" key="2">
    <source>
        <dbReference type="ARBA" id="ARBA00004651"/>
    </source>
</evidence>
<keyword evidence="5" id="KW-1003">Cell membrane</keyword>
<accession>A0A6A7XZM6</accession>
<dbReference type="Gene3D" id="1.10.3720.10">
    <property type="entry name" value="MetI-like"/>
    <property type="match status" value="1"/>
</dbReference>
<dbReference type="GO" id="GO:0005886">
    <property type="term" value="C:plasma membrane"/>
    <property type="evidence" value="ECO:0007669"/>
    <property type="project" value="UniProtKB-SubCell"/>
</dbReference>
<gene>
    <name evidence="13" type="ORF">F0357_03620</name>
</gene>
<dbReference type="InterPro" id="IPR000515">
    <property type="entry name" value="MetI-like"/>
</dbReference>
<feature type="transmembrane region" description="Helical" evidence="11">
    <location>
        <begin position="98"/>
        <end position="119"/>
    </location>
</feature>
<name>A0A6A7XZM6_9HYPH</name>
<evidence type="ECO:0000256" key="6">
    <source>
        <dbReference type="ARBA" id="ARBA00022597"/>
    </source>
</evidence>
<feature type="transmembrane region" description="Helical" evidence="11">
    <location>
        <begin position="163"/>
        <end position="181"/>
    </location>
</feature>
<protein>
    <recommendedName>
        <fullName evidence="10">Maltose/maltodextrin transport system permease protein MalG</fullName>
    </recommendedName>
</protein>
<evidence type="ECO:0000256" key="5">
    <source>
        <dbReference type="ARBA" id="ARBA00022475"/>
    </source>
</evidence>
<evidence type="ECO:0000256" key="10">
    <source>
        <dbReference type="ARBA" id="ARBA00041109"/>
    </source>
</evidence>
<dbReference type="Pfam" id="PF00528">
    <property type="entry name" value="BPD_transp_1"/>
    <property type="match status" value="1"/>
</dbReference>
<feature type="transmembrane region" description="Helical" evidence="11">
    <location>
        <begin position="26"/>
        <end position="48"/>
    </location>
</feature>
<evidence type="ECO:0000256" key="4">
    <source>
        <dbReference type="ARBA" id="ARBA00022448"/>
    </source>
</evidence>
<comment type="caution">
    <text evidence="13">The sequence shown here is derived from an EMBL/GenBank/DDBJ whole genome shotgun (WGS) entry which is preliminary data.</text>
</comment>
<evidence type="ECO:0000256" key="11">
    <source>
        <dbReference type="RuleBase" id="RU363032"/>
    </source>
</evidence>
<feature type="transmembrane region" description="Helical" evidence="11">
    <location>
        <begin position="131"/>
        <end position="151"/>
    </location>
</feature>
<organism evidence="13 14">
    <name type="scientific">Segnochrobactrum spirostomi</name>
    <dbReference type="NCBI Taxonomy" id="2608987"/>
    <lineage>
        <taxon>Bacteria</taxon>
        <taxon>Pseudomonadati</taxon>
        <taxon>Pseudomonadota</taxon>
        <taxon>Alphaproteobacteria</taxon>
        <taxon>Hyphomicrobiales</taxon>
        <taxon>Segnochrobactraceae</taxon>
        <taxon>Segnochrobactrum</taxon>
    </lineage>
</organism>
<dbReference type="InterPro" id="IPR050901">
    <property type="entry name" value="BP-dep_ABC_trans_perm"/>
</dbReference>
<dbReference type="GO" id="GO:0055085">
    <property type="term" value="P:transmembrane transport"/>
    <property type="evidence" value="ECO:0007669"/>
    <property type="project" value="InterPro"/>
</dbReference>
<keyword evidence="14" id="KW-1185">Reference proteome</keyword>
<evidence type="ECO:0000259" key="12">
    <source>
        <dbReference type="PROSITE" id="PS50928"/>
    </source>
</evidence>
<dbReference type="AlphaFoldDB" id="A0A6A7XZM6"/>
<keyword evidence="7 11" id="KW-0812">Transmembrane</keyword>
<keyword evidence="6" id="KW-0762">Sugar transport</keyword>
<feature type="transmembrane region" description="Helical" evidence="11">
    <location>
        <begin position="264"/>
        <end position="285"/>
    </location>
</feature>
<comment type="function">
    <text evidence="1">Part of the ABC transporter complex MalEFGK involved in maltose/maltodextrin import. Probably responsible for the translocation of the substrate across the membrane.</text>
</comment>
<evidence type="ECO:0000256" key="1">
    <source>
        <dbReference type="ARBA" id="ARBA00002264"/>
    </source>
</evidence>
<keyword evidence="8 11" id="KW-1133">Transmembrane helix</keyword>
<evidence type="ECO:0000313" key="14">
    <source>
        <dbReference type="Proteomes" id="UP000332515"/>
    </source>
</evidence>
<proteinExistence type="inferred from homology"/>
<dbReference type="PANTHER" id="PTHR32243:SF50">
    <property type="entry name" value="MALTOSE_MALTODEXTRIN TRANSPORT SYSTEM PERMEASE PROTEIN MALG"/>
    <property type="match status" value="1"/>
</dbReference>
<evidence type="ECO:0000256" key="7">
    <source>
        <dbReference type="ARBA" id="ARBA00022692"/>
    </source>
</evidence>
<dbReference type="EMBL" id="VWNA01000001">
    <property type="protein sequence ID" value="MQT11776.1"/>
    <property type="molecule type" value="Genomic_DNA"/>
</dbReference>
<dbReference type="SUPFAM" id="SSF161098">
    <property type="entry name" value="MetI-like"/>
    <property type="match status" value="1"/>
</dbReference>
<comment type="similarity">
    <text evidence="3">Belongs to the binding-protein-dependent transport system permease family. MalFG subfamily.</text>
</comment>
<reference evidence="13 14" key="1">
    <citation type="submission" date="2019-09" db="EMBL/GenBank/DDBJ databases">
        <title>Segnochrobactrum spirostomi gen. nov., sp. nov., isolated from the ciliate Spirostomum cf. yagiui and description of a novel family, Segnochrobactraceae fam. nov. within the order Rhizobiales of the class Alphaproteobacteria.</title>
        <authorList>
            <person name="Akter S."/>
            <person name="Shazib S.U.A."/>
            <person name="Shin M.K."/>
        </authorList>
    </citation>
    <scope>NUCLEOTIDE SEQUENCE [LARGE SCALE GENOMIC DNA]</scope>
    <source>
        <strain evidence="13 14">Sp-1</strain>
    </source>
</reference>
<dbReference type="CDD" id="cd06261">
    <property type="entry name" value="TM_PBP2"/>
    <property type="match status" value="1"/>
</dbReference>
<evidence type="ECO:0000256" key="3">
    <source>
        <dbReference type="ARBA" id="ARBA00009047"/>
    </source>
</evidence>
<evidence type="ECO:0000256" key="9">
    <source>
        <dbReference type="ARBA" id="ARBA00023136"/>
    </source>
</evidence>
<feature type="domain" description="ABC transmembrane type-1" evidence="12">
    <location>
        <begin position="94"/>
        <end position="285"/>
    </location>
</feature>
<sequence>MTRAASTTAPLALQKGRSIEKPWQRWLIRLGIFVAMAILCVPGLWVVLTAFRPNVEIMARPPVWIPQDLNLDNFRGIFGLLPQQQQGLPVIEYFRNSIVISVTSTAIAIIVGMAGGYAFARFRFRGKQALFVSFMLSRTVPGIALSLPLFIVWSRLGLIDTSFGLIVVYLAINVPFTIWLTDGFFRQIPVDLSEAAQIDGCTRWQAFWKIEFPLARSGLASAAIFAFLTSWNEYALASQLTRTTASKTMPVGLMDFTAQFTVDWTGMSAMAVLIIIPALILTFIVQKHLIAGLTFGGVK</sequence>
<keyword evidence="4 11" id="KW-0813">Transport</keyword>
<evidence type="ECO:0000313" key="13">
    <source>
        <dbReference type="EMBL" id="MQT11776.1"/>
    </source>
</evidence>
<keyword evidence="9 11" id="KW-0472">Membrane</keyword>
<comment type="subcellular location">
    <subcellularLocation>
        <location evidence="2 11">Cell membrane</location>
        <topology evidence="2 11">Multi-pass membrane protein</topology>
    </subcellularLocation>
</comment>
<dbReference type="PROSITE" id="PS50928">
    <property type="entry name" value="ABC_TM1"/>
    <property type="match status" value="1"/>
</dbReference>